<evidence type="ECO:0000256" key="3">
    <source>
        <dbReference type="ARBA" id="ARBA00023163"/>
    </source>
</evidence>
<keyword evidence="2" id="KW-0238">DNA-binding</keyword>
<dbReference type="Pfam" id="PF01638">
    <property type="entry name" value="HxlR"/>
    <property type="match status" value="1"/>
</dbReference>
<accession>A0A6G4W5M2</accession>
<sequence>MAKKLDEWCGCPIRYAAAMIGDRWKLLILRDLALKGARRYRDFLEAGEGIATNILASRLIQLEAAGIVNRQQDPENAARTIYSLTPKGVDLVPVLLAMIAWSAQWDPETEVPVRFERALKRNPKALAKEIRDELPKPVGE</sequence>
<dbReference type="AlphaFoldDB" id="A0A6G4W5M2"/>
<dbReference type="PANTHER" id="PTHR33204">
    <property type="entry name" value="TRANSCRIPTIONAL REGULATOR, MARR FAMILY"/>
    <property type="match status" value="1"/>
</dbReference>
<keyword evidence="1" id="KW-0805">Transcription regulation</keyword>
<dbReference type="PANTHER" id="PTHR33204:SF37">
    <property type="entry name" value="HTH-TYPE TRANSCRIPTIONAL REGULATOR YODB"/>
    <property type="match status" value="1"/>
</dbReference>
<keyword evidence="3" id="KW-0804">Transcription</keyword>
<feature type="domain" description="HTH hxlR-type" evidence="4">
    <location>
        <begin position="11"/>
        <end position="110"/>
    </location>
</feature>
<dbReference type="InterPro" id="IPR036388">
    <property type="entry name" value="WH-like_DNA-bd_sf"/>
</dbReference>
<dbReference type="InterPro" id="IPR036390">
    <property type="entry name" value="WH_DNA-bd_sf"/>
</dbReference>
<evidence type="ECO:0000259" key="4">
    <source>
        <dbReference type="PROSITE" id="PS51118"/>
    </source>
</evidence>
<dbReference type="PROSITE" id="PS51118">
    <property type="entry name" value="HTH_HXLR"/>
    <property type="match status" value="1"/>
</dbReference>
<name>A0A6G4W5M2_9HYPH</name>
<keyword evidence="6" id="KW-1185">Reference proteome</keyword>
<protein>
    <submittedName>
        <fullName evidence="5">Helix-turn-helix transcriptional regulator</fullName>
    </submittedName>
</protein>
<dbReference type="GO" id="GO:0003677">
    <property type="term" value="F:DNA binding"/>
    <property type="evidence" value="ECO:0007669"/>
    <property type="project" value="UniProtKB-KW"/>
</dbReference>
<evidence type="ECO:0000256" key="1">
    <source>
        <dbReference type="ARBA" id="ARBA00023015"/>
    </source>
</evidence>
<organism evidence="5 6">
    <name type="scientific">Allomesorhizobium camelthorni</name>
    <dbReference type="NCBI Taxonomy" id="475069"/>
    <lineage>
        <taxon>Bacteria</taxon>
        <taxon>Pseudomonadati</taxon>
        <taxon>Pseudomonadota</taxon>
        <taxon>Alphaproteobacteria</taxon>
        <taxon>Hyphomicrobiales</taxon>
        <taxon>Phyllobacteriaceae</taxon>
        <taxon>Allomesorhizobium</taxon>
    </lineage>
</organism>
<evidence type="ECO:0000256" key="2">
    <source>
        <dbReference type="ARBA" id="ARBA00023125"/>
    </source>
</evidence>
<comment type="caution">
    <text evidence="5">The sequence shown here is derived from an EMBL/GenBank/DDBJ whole genome shotgun (WGS) entry which is preliminary data.</text>
</comment>
<gene>
    <name evidence="5" type="ORF">G6N73_02380</name>
</gene>
<proteinExistence type="predicted"/>
<reference evidence="5 6" key="1">
    <citation type="submission" date="2020-02" db="EMBL/GenBank/DDBJ databases">
        <title>Genome sequence of strain CCNWXJ40-4.</title>
        <authorList>
            <person name="Gao J."/>
            <person name="Sun J."/>
        </authorList>
    </citation>
    <scope>NUCLEOTIDE SEQUENCE [LARGE SCALE GENOMIC DNA]</scope>
    <source>
        <strain evidence="5 6">CCNWXJ 40-4</strain>
    </source>
</reference>
<evidence type="ECO:0000313" key="5">
    <source>
        <dbReference type="EMBL" id="NGO50032.1"/>
    </source>
</evidence>
<dbReference type="Gene3D" id="1.10.10.10">
    <property type="entry name" value="Winged helix-like DNA-binding domain superfamily/Winged helix DNA-binding domain"/>
    <property type="match status" value="1"/>
</dbReference>
<dbReference type="InterPro" id="IPR002577">
    <property type="entry name" value="HTH_HxlR"/>
</dbReference>
<dbReference type="EMBL" id="JAAKZF010000001">
    <property type="protein sequence ID" value="NGO50032.1"/>
    <property type="molecule type" value="Genomic_DNA"/>
</dbReference>
<dbReference type="SUPFAM" id="SSF46785">
    <property type="entry name" value="Winged helix' DNA-binding domain"/>
    <property type="match status" value="1"/>
</dbReference>
<dbReference type="Proteomes" id="UP001642900">
    <property type="component" value="Unassembled WGS sequence"/>
</dbReference>
<evidence type="ECO:0000313" key="6">
    <source>
        <dbReference type="Proteomes" id="UP001642900"/>
    </source>
</evidence>